<feature type="transmembrane region" description="Helical" evidence="2">
    <location>
        <begin position="371"/>
        <end position="402"/>
    </location>
</feature>
<feature type="transmembrane region" description="Helical" evidence="2">
    <location>
        <begin position="422"/>
        <end position="444"/>
    </location>
</feature>
<evidence type="ECO:0000313" key="4">
    <source>
        <dbReference type="Proteomes" id="UP000176450"/>
    </source>
</evidence>
<keyword evidence="2" id="KW-0812">Transmembrane</keyword>
<name>A0A1F6AXL2_9BACT</name>
<dbReference type="SMART" id="SM00028">
    <property type="entry name" value="TPR"/>
    <property type="match status" value="3"/>
</dbReference>
<feature type="transmembrane region" description="Helical" evidence="2">
    <location>
        <begin position="122"/>
        <end position="140"/>
    </location>
</feature>
<sequence>MADKILYKDIKSAAKQLNLYFSFHRSKNLIDPLPHPFTQAIIGRVYYTRRTMHPETTKNEYIAGGIIVGVLSCIPLFFLPVTQDFYNTNKWILLVLAALTTVVLFIFHAVRSKKIEYTPSSVTLGLGSITLASLLSVFIVSPNKVEALVDPFGPVTFLALTIIAACTGQFIREKAAARFRFLLYGVTSLIALITVYQVFGIGKTMFPGLPYLADPLWTPTGSTMTTLAVFAIMLPLLISGAFDAFKRKQESHAAFLSIMAITVSTGLGITLWQLVPRISGTFLSPGDGWAILLEILKNPKHAFVGVGAENFLAAFSAGKPAAYNLSRLWTVRFTTNATFLFHLTTVYGLLGGAACLLFFKSFIRHTTDRAVNISLFIGLIALLTTPPSLTLLVALTVLFLLSPNHNAKTIARTIPHLPYIRIGIPVLAGLFLLGGLYGMIRFYAAELTFYQSLRAAQENNGTATYNVQIKAIGINPNISRFHIIFSQTNLALATSLAGVMREKDAEMSADEKTKDRAMVAQLIQQAIREAKLAVKLNQSSILAWENLARTYQQLIDVAQGADTWTVASFKQAIQLDPNNPVLHLELGAIYVRVKAYTDAITHFQKAVSIKPNYANALYNLAYVYKVTGDIDGAIQAMELAASYVDKNSSDYTTVSEELNDLKRILQGNTAPKKTDNAPSFGTITPTPMISPTITLPSDFGP</sequence>
<feature type="transmembrane region" description="Helical" evidence="2">
    <location>
        <begin position="183"/>
        <end position="202"/>
    </location>
</feature>
<feature type="transmembrane region" description="Helical" evidence="2">
    <location>
        <begin position="61"/>
        <end position="79"/>
    </location>
</feature>
<dbReference type="Gene3D" id="1.25.40.10">
    <property type="entry name" value="Tetratricopeptide repeat domain"/>
    <property type="match status" value="1"/>
</dbReference>
<dbReference type="PROSITE" id="PS50005">
    <property type="entry name" value="TPR"/>
    <property type="match status" value="1"/>
</dbReference>
<keyword evidence="2" id="KW-1133">Transmembrane helix</keyword>
<dbReference type="Pfam" id="PF13414">
    <property type="entry name" value="TPR_11"/>
    <property type="match status" value="1"/>
</dbReference>
<gene>
    <name evidence="3" type="ORF">A3A63_02385</name>
</gene>
<dbReference type="InterPro" id="IPR019734">
    <property type="entry name" value="TPR_rpt"/>
</dbReference>
<feature type="transmembrane region" description="Helical" evidence="2">
    <location>
        <begin position="339"/>
        <end position="359"/>
    </location>
</feature>
<dbReference type="InterPro" id="IPR011990">
    <property type="entry name" value="TPR-like_helical_dom_sf"/>
</dbReference>
<keyword evidence="2" id="KW-0472">Membrane</keyword>
<feature type="transmembrane region" description="Helical" evidence="2">
    <location>
        <begin position="222"/>
        <end position="242"/>
    </location>
</feature>
<feature type="repeat" description="TPR" evidence="1">
    <location>
        <begin position="580"/>
        <end position="613"/>
    </location>
</feature>
<proteinExistence type="predicted"/>
<dbReference type="AlphaFoldDB" id="A0A1F6AXL2"/>
<reference evidence="3 4" key="1">
    <citation type="journal article" date="2016" name="Nat. Commun.">
        <title>Thousands of microbial genomes shed light on interconnected biogeochemical processes in an aquifer system.</title>
        <authorList>
            <person name="Anantharaman K."/>
            <person name="Brown C.T."/>
            <person name="Hug L.A."/>
            <person name="Sharon I."/>
            <person name="Castelle C.J."/>
            <person name="Probst A.J."/>
            <person name="Thomas B.C."/>
            <person name="Singh A."/>
            <person name="Wilkins M.J."/>
            <person name="Karaoz U."/>
            <person name="Brodie E.L."/>
            <person name="Williams K.H."/>
            <person name="Hubbard S.S."/>
            <person name="Banfield J.F."/>
        </authorList>
    </citation>
    <scope>NUCLEOTIDE SEQUENCE [LARGE SCALE GENOMIC DNA]</scope>
</reference>
<evidence type="ECO:0000256" key="1">
    <source>
        <dbReference type="PROSITE-ProRule" id="PRU00339"/>
    </source>
</evidence>
<feature type="transmembrane region" description="Helical" evidence="2">
    <location>
        <begin position="152"/>
        <end position="171"/>
    </location>
</feature>
<evidence type="ECO:0000256" key="2">
    <source>
        <dbReference type="SAM" id="Phobius"/>
    </source>
</evidence>
<evidence type="ECO:0000313" key="3">
    <source>
        <dbReference type="EMBL" id="OGG29419.1"/>
    </source>
</evidence>
<dbReference type="PANTHER" id="PTHR12558">
    <property type="entry name" value="CELL DIVISION CYCLE 16,23,27"/>
    <property type="match status" value="1"/>
</dbReference>
<comment type="caution">
    <text evidence="3">The sequence shown here is derived from an EMBL/GenBank/DDBJ whole genome shotgun (WGS) entry which is preliminary data.</text>
</comment>
<accession>A0A1F6AXL2</accession>
<dbReference type="PANTHER" id="PTHR12558:SF13">
    <property type="entry name" value="CELL DIVISION CYCLE PROTEIN 27 HOMOLOG"/>
    <property type="match status" value="1"/>
</dbReference>
<dbReference type="SUPFAM" id="SSF48452">
    <property type="entry name" value="TPR-like"/>
    <property type="match status" value="1"/>
</dbReference>
<feature type="transmembrane region" description="Helical" evidence="2">
    <location>
        <begin position="91"/>
        <end position="110"/>
    </location>
</feature>
<protein>
    <submittedName>
        <fullName evidence="3">Uncharacterized protein</fullName>
    </submittedName>
</protein>
<keyword evidence="1" id="KW-0802">TPR repeat</keyword>
<organism evidence="3 4">
    <name type="scientific">Candidatus Gottesmanbacteria bacterium RIFCSPLOWO2_01_FULL_46_9</name>
    <dbReference type="NCBI Taxonomy" id="1798394"/>
    <lineage>
        <taxon>Bacteria</taxon>
        <taxon>Candidatus Gottesmaniibacteriota</taxon>
    </lineage>
</organism>
<feature type="transmembrane region" description="Helical" evidence="2">
    <location>
        <begin position="254"/>
        <end position="275"/>
    </location>
</feature>
<dbReference type="Proteomes" id="UP000176450">
    <property type="component" value="Unassembled WGS sequence"/>
</dbReference>
<dbReference type="EMBL" id="MFJX01000068">
    <property type="protein sequence ID" value="OGG29419.1"/>
    <property type="molecule type" value="Genomic_DNA"/>
</dbReference>